<feature type="compositionally biased region" description="Pro residues" evidence="1">
    <location>
        <begin position="12"/>
        <end position="36"/>
    </location>
</feature>
<keyword evidence="2" id="KW-1133">Transmembrane helix</keyword>
<feature type="region of interest" description="Disordered" evidence="1">
    <location>
        <begin position="1"/>
        <end position="43"/>
    </location>
</feature>
<feature type="region of interest" description="Disordered" evidence="1">
    <location>
        <begin position="199"/>
        <end position="221"/>
    </location>
</feature>
<gene>
    <name evidence="3" type="ORF">P8A18_18400</name>
</gene>
<evidence type="ECO:0000313" key="3">
    <source>
        <dbReference type="EMBL" id="WLQ35270.1"/>
    </source>
</evidence>
<evidence type="ECO:0000256" key="2">
    <source>
        <dbReference type="SAM" id="Phobius"/>
    </source>
</evidence>
<proteinExistence type="predicted"/>
<organism evidence="3 4">
    <name type="scientific">Streptomyces castrisilvae</name>
    <dbReference type="NCBI Taxonomy" id="3033811"/>
    <lineage>
        <taxon>Bacteria</taxon>
        <taxon>Bacillati</taxon>
        <taxon>Actinomycetota</taxon>
        <taxon>Actinomycetes</taxon>
        <taxon>Kitasatosporales</taxon>
        <taxon>Streptomycetaceae</taxon>
        <taxon>Streptomyces</taxon>
    </lineage>
</organism>
<keyword evidence="4" id="KW-1185">Reference proteome</keyword>
<reference evidence="3 4" key="1">
    <citation type="submission" date="2023-03" db="EMBL/GenBank/DDBJ databases">
        <title>Isolation and description of six Streptomyces strains from soil environments, able to metabolize different microbial glucans.</title>
        <authorList>
            <person name="Widen T."/>
            <person name="Larsbrink J."/>
        </authorList>
    </citation>
    <scope>NUCLEOTIDE SEQUENCE [LARGE SCALE GENOMIC DNA]</scope>
    <source>
        <strain evidence="3 4">Mut1</strain>
    </source>
</reference>
<protein>
    <recommendedName>
        <fullName evidence="5">Secreted protein</fullName>
    </recommendedName>
</protein>
<evidence type="ECO:0008006" key="5">
    <source>
        <dbReference type="Google" id="ProtNLM"/>
    </source>
</evidence>
<dbReference type="EMBL" id="CP120997">
    <property type="protein sequence ID" value="WLQ35270.1"/>
    <property type="molecule type" value="Genomic_DNA"/>
</dbReference>
<accession>A0ABY9HL40</accession>
<feature type="compositionally biased region" description="Basic and acidic residues" evidence="1">
    <location>
        <begin position="199"/>
        <end position="214"/>
    </location>
</feature>
<evidence type="ECO:0000313" key="4">
    <source>
        <dbReference type="Proteomes" id="UP001239522"/>
    </source>
</evidence>
<name>A0ABY9HL40_9ACTN</name>
<feature type="transmembrane region" description="Helical" evidence="2">
    <location>
        <begin position="50"/>
        <end position="68"/>
    </location>
</feature>
<sequence length="283" mass="30667">MYRDDNISDGQPEPPAGPPGPPAPADMPAPEEPPAPAVAGGRRPRGRTTLIIAAAALLGIAGGVAVGYDVQAGRAPTPLTALSQPDLAYPAKALPAARKPDPLPASQDRQVRTDGDLRKLVAPRPKGWEEDKLLTTLGWDGWLGVEDYALDFEDEDYMYGNLLDQGIRRVAGAAWKKGEYRTATVWLVQFRSGAAAAHHAEDQRSYMPRTDHGAGNEGTALKGSDNGRYYIFPADRKPGYMPVHHARAVFQRGDVMVDINVFDTAPISEKDIRTLAEKQLERL</sequence>
<keyword evidence="2" id="KW-0472">Membrane</keyword>
<keyword evidence="2" id="KW-0812">Transmembrane</keyword>
<dbReference type="Proteomes" id="UP001239522">
    <property type="component" value="Chromosome"/>
</dbReference>
<evidence type="ECO:0000256" key="1">
    <source>
        <dbReference type="SAM" id="MobiDB-lite"/>
    </source>
</evidence>